<dbReference type="EMBL" id="ML991814">
    <property type="protein sequence ID" value="KAF2232595.1"/>
    <property type="molecule type" value="Genomic_DNA"/>
</dbReference>
<dbReference type="Gene3D" id="3.40.50.1580">
    <property type="entry name" value="Nucleoside phosphorylase domain"/>
    <property type="match status" value="1"/>
</dbReference>
<dbReference type="PANTHER" id="PTHR46082">
    <property type="entry name" value="ATP/GTP-BINDING PROTEIN-RELATED"/>
    <property type="match status" value="1"/>
</dbReference>
<dbReference type="SUPFAM" id="SSF53167">
    <property type="entry name" value="Purine and uridine phosphorylases"/>
    <property type="match status" value="1"/>
</dbReference>
<dbReference type="InterPro" id="IPR000845">
    <property type="entry name" value="Nucleoside_phosphorylase_d"/>
</dbReference>
<dbReference type="GO" id="GO:0003824">
    <property type="term" value="F:catalytic activity"/>
    <property type="evidence" value="ECO:0007669"/>
    <property type="project" value="InterPro"/>
</dbReference>
<feature type="domain" description="Nucleoside phosphorylase" evidence="1">
    <location>
        <begin position="252"/>
        <end position="334"/>
    </location>
</feature>
<proteinExistence type="predicted"/>
<dbReference type="PANTHER" id="PTHR46082:SF11">
    <property type="entry name" value="AAA+ ATPASE DOMAIN-CONTAINING PROTEIN-RELATED"/>
    <property type="match status" value="1"/>
</dbReference>
<dbReference type="AlphaFoldDB" id="A0A6A6H3J9"/>
<gene>
    <name evidence="2" type="ORF">EV356DRAFT_246276</name>
</gene>
<dbReference type="Proteomes" id="UP000800092">
    <property type="component" value="Unassembled WGS sequence"/>
</dbReference>
<reference evidence="2" key="1">
    <citation type="journal article" date="2020" name="Stud. Mycol.">
        <title>101 Dothideomycetes genomes: a test case for predicting lifestyles and emergence of pathogens.</title>
        <authorList>
            <person name="Haridas S."/>
            <person name="Albert R."/>
            <person name="Binder M."/>
            <person name="Bloem J."/>
            <person name="Labutti K."/>
            <person name="Salamov A."/>
            <person name="Andreopoulos B."/>
            <person name="Baker S."/>
            <person name="Barry K."/>
            <person name="Bills G."/>
            <person name="Bluhm B."/>
            <person name="Cannon C."/>
            <person name="Castanera R."/>
            <person name="Culley D."/>
            <person name="Daum C."/>
            <person name="Ezra D."/>
            <person name="Gonzalez J."/>
            <person name="Henrissat B."/>
            <person name="Kuo A."/>
            <person name="Liang C."/>
            <person name="Lipzen A."/>
            <person name="Lutzoni F."/>
            <person name="Magnuson J."/>
            <person name="Mondo S."/>
            <person name="Nolan M."/>
            <person name="Ohm R."/>
            <person name="Pangilinan J."/>
            <person name="Park H.-J."/>
            <person name="Ramirez L."/>
            <person name="Alfaro M."/>
            <person name="Sun H."/>
            <person name="Tritt A."/>
            <person name="Yoshinaga Y."/>
            <person name="Zwiers L.-H."/>
            <person name="Turgeon B."/>
            <person name="Goodwin S."/>
            <person name="Spatafora J."/>
            <person name="Crous P."/>
            <person name="Grigoriev I."/>
        </authorList>
    </citation>
    <scope>NUCLEOTIDE SEQUENCE</scope>
    <source>
        <strain evidence="2">Tuck. ex Michener</strain>
    </source>
</reference>
<dbReference type="Pfam" id="PF01048">
    <property type="entry name" value="PNP_UDP_1"/>
    <property type="match status" value="1"/>
</dbReference>
<dbReference type="InterPro" id="IPR053137">
    <property type="entry name" value="NLR-like"/>
</dbReference>
<evidence type="ECO:0000313" key="3">
    <source>
        <dbReference type="Proteomes" id="UP000800092"/>
    </source>
</evidence>
<accession>A0A6A6H3J9</accession>
<dbReference type="InterPro" id="IPR035994">
    <property type="entry name" value="Nucleoside_phosphorylase_sf"/>
</dbReference>
<name>A0A6A6H3J9_VIRVR</name>
<evidence type="ECO:0000313" key="2">
    <source>
        <dbReference type="EMBL" id="KAF2232595.1"/>
    </source>
</evidence>
<dbReference type="CDD" id="cd09008">
    <property type="entry name" value="MTAN"/>
    <property type="match status" value="1"/>
</dbReference>
<protein>
    <submittedName>
        <fullName evidence="2">Purine and uridine phosphorylase</fullName>
    </submittedName>
</protein>
<keyword evidence="3" id="KW-1185">Reference proteome</keyword>
<dbReference type="GO" id="GO:0009116">
    <property type="term" value="P:nucleoside metabolic process"/>
    <property type="evidence" value="ECO:0007669"/>
    <property type="project" value="InterPro"/>
</dbReference>
<organism evidence="2 3">
    <name type="scientific">Viridothelium virens</name>
    <name type="common">Speckled blister lichen</name>
    <name type="synonym">Trypethelium virens</name>
    <dbReference type="NCBI Taxonomy" id="1048519"/>
    <lineage>
        <taxon>Eukaryota</taxon>
        <taxon>Fungi</taxon>
        <taxon>Dikarya</taxon>
        <taxon>Ascomycota</taxon>
        <taxon>Pezizomycotina</taxon>
        <taxon>Dothideomycetes</taxon>
        <taxon>Dothideomycetes incertae sedis</taxon>
        <taxon>Trypetheliales</taxon>
        <taxon>Trypetheliaceae</taxon>
        <taxon>Viridothelium</taxon>
    </lineage>
</organism>
<dbReference type="OrthoDB" id="1577640at2759"/>
<sequence length="434" mass="48243">MSRRPHEHEQELKYSTKVSRVIDEGEKVSGGLRAQALSNDDFTVGWICALEIEELAAVELLDEEFDNFSPSMDKSDWNKYRCGRIGEHKLVIASHPEAGTIQAAQCAAHMCHTFSQIRIGLMVGIGGGIPSEGCDIRLGDVVVSKPTGVYPGVVQYDFGKQYEDSFLRIGSLNRPPTCLLAAAKSLVIEHMRGKGKLAKILDQLLNKNDIMKQKFSIPEPGTDTLYADAFSHVGSHGTDCTQCEISPTKRIAQRKGKRQYPIVHRGIIASGNKVIKDTGTRERIRREFDALCFEMEAAGLMNEFPCIVIRGISDYADSHKNDYWQPYAAATAAAYAKELLLTLNAQKVAEEPRARDLLNKMNETKTNSGLQELIEDRQHSQGTISSLDVLLEQAHGCSSQEHSENGSNPQTELFTVQACLELERLCLHRLWLIV</sequence>
<evidence type="ECO:0000259" key="1">
    <source>
        <dbReference type="Pfam" id="PF01048"/>
    </source>
</evidence>